<gene>
    <name evidence="2" type="ORF">C0039_14895</name>
</gene>
<dbReference type="AlphaFoldDB" id="A0A2N5X0B7"/>
<protein>
    <submittedName>
        <fullName evidence="2">Peptidase</fullName>
    </submittedName>
</protein>
<dbReference type="OrthoDB" id="9792074at2"/>
<evidence type="ECO:0000313" key="2">
    <source>
        <dbReference type="EMBL" id="PLW67922.1"/>
    </source>
</evidence>
<dbReference type="EMBL" id="PKUS01000022">
    <property type="protein sequence ID" value="PLW67922.1"/>
    <property type="molecule type" value="Genomic_DNA"/>
</dbReference>
<dbReference type="GO" id="GO:0006508">
    <property type="term" value="P:proteolysis"/>
    <property type="evidence" value="ECO:0007669"/>
    <property type="project" value="InterPro"/>
</dbReference>
<sequence>MPDLTIEQLTGQDASHLVAVTGDHHLQPQAAEAFLRLQAQARLAGFELAIASSYRSYQRQLAIFNGKARGERPVHDDAGAAVNLQALTDADKLAAILRFSALPGTSRHHWGTDLDVFDAGAVPEDYRLQLTPDEVTAGGPFCALHDWLDARMAADDSCGFYRPYGQDLGGVAPERWHLSYAPLSAPCDGRVTANDLLELWGDSLALGQVIAASVDEILARYVRVAEGWCPRATG</sequence>
<dbReference type="GO" id="GO:0008233">
    <property type="term" value="F:peptidase activity"/>
    <property type="evidence" value="ECO:0007669"/>
    <property type="project" value="InterPro"/>
</dbReference>
<dbReference type="SUPFAM" id="SSF55166">
    <property type="entry name" value="Hedgehog/DD-peptidase"/>
    <property type="match status" value="1"/>
</dbReference>
<name>A0A2N5X0B7_9GAMM</name>
<proteinExistence type="predicted"/>
<dbReference type="InterPro" id="IPR003709">
    <property type="entry name" value="VanY-like_core_dom"/>
</dbReference>
<dbReference type="Proteomes" id="UP000235005">
    <property type="component" value="Unassembled WGS sequence"/>
</dbReference>
<dbReference type="PANTHER" id="PTHR34385">
    <property type="entry name" value="D-ALANYL-D-ALANINE CARBOXYPEPTIDASE"/>
    <property type="match status" value="1"/>
</dbReference>
<dbReference type="RefSeq" id="WP_101518496.1">
    <property type="nucleotide sequence ID" value="NZ_PKUS01000022.1"/>
</dbReference>
<dbReference type="InterPro" id="IPR052179">
    <property type="entry name" value="DD-CPase-like"/>
</dbReference>
<keyword evidence="3" id="KW-1185">Reference proteome</keyword>
<reference evidence="2 3" key="1">
    <citation type="submission" date="2018-01" db="EMBL/GenBank/DDBJ databases">
        <title>The draft genome sequence of Halioglobus lutimaris HF004.</title>
        <authorList>
            <person name="Du Z.-J."/>
            <person name="Shi M.-J."/>
        </authorList>
    </citation>
    <scope>NUCLEOTIDE SEQUENCE [LARGE SCALE GENOMIC DNA]</scope>
    <source>
        <strain evidence="2 3">HF004</strain>
    </source>
</reference>
<dbReference type="Pfam" id="PF02557">
    <property type="entry name" value="VanY"/>
    <property type="match status" value="1"/>
</dbReference>
<dbReference type="CDD" id="cd14847">
    <property type="entry name" value="DD-carboxypeptidase_like"/>
    <property type="match status" value="1"/>
</dbReference>
<feature type="domain" description="D-alanyl-D-alanine carboxypeptidase-like core" evidence="1">
    <location>
        <begin position="24"/>
        <end position="182"/>
    </location>
</feature>
<accession>A0A2N5X0B7</accession>
<comment type="caution">
    <text evidence="2">The sequence shown here is derived from an EMBL/GenBank/DDBJ whole genome shotgun (WGS) entry which is preliminary data.</text>
</comment>
<evidence type="ECO:0000259" key="1">
    <source>
        <dbReference type="Pfam" id="PF02557"/>
    </source>
</evidence>
<organism evidence="2 3">
    <name type="scientific">Pseudohalioglobus lutimaris</name>
    <dbReference type="NCBI Taxonomy" id="1737061"/>
    <lineage>
        <taxon>Bacteria</taxon>
        <taxon>Pseudomonadati</taxon>
        <taxon>Pseudomonadota</taxon>
        <taxon>Gammaproteobacteria</taxon>
        <taxon>Cellvibrionales</taxon>
        <taxon>Halieaceae</taxon>
        <taxon>Pseudohalioglobus</taxon>
    </lineage>
</organism>
<dbReference type="InterPro" id="IPR009045">
    <property type="entry name" value="Zn_M74/Hedgehog-like"/>
</dbReference>
<dbReference type="Gene3D" id="3.30.1380.10">
    <property type="match status" value="1"/>
</dbReference>
<evidence type="ECO:0000313" key="3">
    <source>
        <dbReference type="Proteomes" id="UP000235005"/>
    </source>
</evidence>
<dbReference type="PANTHER" id="PTHR34385:SF1">
    <property type="entry name" value="PEPTIDOGLYCAN L-ALANYL-D-GLUTAMATE ENDOPEPTIDASE CWLK"/>
    <property type="match status" value="1"/>
</dbReference>